<dbReference type="PROSITE" id="PS50994">
    <property type="entry name" value="INTEGRASE"/>
    <property type="match status" value="1"/>
</dbReference>
<organism evidence="2 3">
    <name type="scientific">Nosema granulosis</name>
    <dbReference type="NCBI Taxonomy" id="83296"/>
    <lineage>
        <taxon>Eukaryota</taxon>
        <taxon>Fungi</taxon>
        <taxon>Fungi incertae sedis</taxon>
        <taxon>Microsporidia</taxon>
        <taxon>Nosematidae</taxon>
        <taxon>Nosema</taxon>
    </lineage>
</organism>
<dbReference type="Gene3D" id="3.30.420.10">
    <property type="entry name" value="Ribonuclease H-like superfamily/Ribonuclease H"/>
    <property type="match status" value="1"/>
</dbReference>
<sequence>MDLFGPIDLHNFKDSHQEGKRMLLVVTDIYSRWSEIFILTKTTSTQIARILETKWFNIYGKPKSVLTDQGRQFTSQNFKTFLNQNGIKHTTASAYNPTGNSIVERINQIIGNALRCYRDISLKDAVKKIVRSLRFSYHQTLGHSPFEVIKKTNPFNPLINVKINKTKILKRKEIS</sequence>
<keyword evidence="3" id="KW-1185">Reference proteome</keyword>
<dbReference type="GO" id="GO:0015074">
    <property type="term" value="P:DNA integration"/>
    <property type="evidence" value="ECO:0007669"/>
    <property type="project" value="InterPro"/>
</dbReference>
<dbReference type="Proteomes" id="UP000740883">
    <property type="component" value="Unassembled WGS sequence"/>
</dbReference>
<dbReference type="InterPro" id="IPR036397">
    <property type="entry name" value="RNaseH_sf"/>
</dbReference>
<dbReference type="Pfam" id="PF00665">
    <property type="entry name" value="rve"/>
    <property type="match status" value="1"/>
</dbReference>
<gene>
    <name evidence="2" type="primary">Tf2-11_2</name>
    <name evidence="2" type="ORF">NGRA_2280</name>
</gene>
<dbReference type="InterPro" id="IPR001584">
    <property type="entry name" value="Integrase_cat-core"/>
</dbReference>
<reference evidence="2 3" key="1">
    <citation type="journal article" date="2020" name="Genome Biol. Evol.">
        <title>Comparative genomics of strictly vertically transmitted, feminizing microsporidia endosymbionts of amphipod crustaceans.</title>
        <authorList>
            <person name="Cormier A."/>
            <person name="Chebbi M.A."/>
            <person name="Giraud I."/>
            <person name="Wattier R."/>
            <person name="Teixeira M."/>
            <person name="Gilbert C."/>
            <person name="Rigaud T."/>
            <person name="Cordaux R."/>
        </authorList>
    </citation>
    <scope>NUCLEOTIDE SEQUENCE [LARGE SCALE GENOMIC DNA]</scope>
    <source>
        <strain evidence="2 3">Ou3-Ou53</strain>
    </source>
</reference>
<proteinExistence type="predicted"/>
<evidence type="ECO:0000259" key="1">
    <source>
        <dbReference type="PROSITE" id="PS50994"/>
    </source>
</evidence>
<dbReference type="SUPFAM" id="SSF53098">
    <property type="entry name" value="Ribonuclease H-like"/>
    <property type="match status" value="1"/>
</dbReference>
<name>A0A9P6H070_9MICR</name>
<evidence type="ECO:0000313" key="2">
    <source>
        <dbReference type="EMBL" id="KAF9762008.1"/>
    </source>
</evidence>
<accession>A0A9P6H070</accession>
<dbReference type="InterPro" id="IPR050951">
    <property type="entry name" value="Retrovirus_Pol_polyprotein"/>
</dbReference>
<dbReference type="AlphaFoldDB" id="A0A9P6H070"/>
<dbReference type="OrthoDB" id="5592268at2759"/>
<dbReference type="PANTHER" id="PTHR37984:SF5">
    <property type="entry name" value="PROTEIN NYNRIN-LIKE"/>
    <property type="match status" value="1"/>
</dbReference>
<protein>
    <submittedName>
        <fullName evidence="2">Transposon Tf2-11 polyprotein</fullName>
    </submittedName>
</protein>
<evidence type="ECO:0000313" key="3">
    <source>
        <dbReference type="Proteomes" id="UP000740883"/>
    </source>
</evidence>
<dbReference type="PANTHER" id="PTHR37984">
    <property type="entry name" value="PROTEIN CBG26694"/>
    <property type="match status" value="1"/>
</dbReference>
<dbReference type="EMBL" id="SBJO01000224">
    <property type="protein sequence ID" value="KAF9762008.1"/>
    <property type="molecule type" value="Genomic_DNA"/>
</dbReference>
<dbReference type="InterPro" id="IPR012337">
    <property type="entry name" value="RNaseH-like_sf"/>
</dbReference>
<dbReference type="GO" id="GO:0005634">
    <property type="term" value="C:nucleus"/>
    <property type="evidence" value="ECO:0007669"/>
    <property type="project" value="UniProtKB-ARBA"/>
</dbReference>
<dbReference type="GO" id="GO:0003676">
    <property type="term" value="F:nucleic acid binding"/>
    <property type="evidence" value="ECO:0007669"/>
    <property type="project" value="InterPro"/>
</dbReference>
<feature type="domain" description="Integrase catalytic" evidence="1">
    <location>
        <begin position="1"/>
        <end position="153"/>
    </location>
</feature>
<comment type="caution">
    <text evidence="2">The sequence shown here is derived from an EMBL/GenBank/DDBJ whole genome shotgun (WGS) entry which is preliminary data.</text>
</comment>